<dbReference type="Proteomes" id="UP000029385">
    <property type="component" value="Unassembled WGS sequence"/>
</dbReference>
<proteinExistence type="predicted"/>
<comment type="caution">
    <text evidence="1">The sequence shown here is derived from an EMBL/GenBank/DDBJ whole genome shotgun (WGS) entry which is preliminary data.</text>
</comment>
<dbReference type="STRING" id="1121015.GCA_000420545_01667"/>
<protein>
    <recommendedName>
        <fullName evidence="3">Mor transcription activator domain-containing protein</fullName>
    </recommendedName>
</protein>
<accession>A0A091ATJ0</accession>
<keyword evidence="2" id="KW-1185">Reference proteome</keyword>
<evidence type="ECO:0000313" key="1">
    <source>
        <dbReference type="EMBL" id="KFN42329.1"/>
    </source>
</evidence>
<dbReference type="PATRIC" id="fig|1121015.4.peg.2297"/>
<organism evidence="1 2">
    <name type="scientific">Arenimonas oryziterrae DSM 21050 = YC6267</name>
    <dbReference type="NCBI Taxonomy" id="1121015"/>
    <lineage>
        <taxon>Bacteria</taxon>
        <taxon>Pseudomonadati</taxon>
        <taxon>Pseudomonadota</taxon>
        <taxon>Gammaproteobacteria</taxon>
        <taxon>Lysobacterales</taxon>
        <taxon>Lysobacteraceae</taxon>
        <taxon>Arenimonas</taxon>
    </lineage>
</organism>
<reference evidence="1 2" key="1">
    <citation type="submission" date="2013-09" db="EMBL/GenBank/DDBJ databases">
        <title>Genome sequencing of Arenimonas oryziterrae.</title>
        <authorList>
            <person name="Chen F."/>
            <person name="Wang G."/>
        </authorList>
    </citation>
    <scope>NUCLEOTIDE SEQUENCE [LARGE SCALE GENOMIC DNA]</scope>
    <source>
        <strain evidence="1 2">YC6267</strain>
    </source>
</reference>
<evidence type="ECO:0008006" key="3">
    <source>
        <dbReference type="Google" id="ProtNLM"/>
    </source>
</evidence>
<name>A0A091ATJ0_9GAMM</name>
<evidence type="ECO:0000313" key="2">
    <source>
        <dbReference type="Proteomes" id="UP000029385"/>
    </source>
</evidence>
<sequence length="108" mass="12202">MEWPPVNREADQAQELFGEILGAICRDTGLREELAMPYAEAAFAFLQSVHGGQRLYIPAADRKHLIDKIVSHYNRHGDASKTCAEFGISRRKLYYLLKAAPKNAQNQN</sequence>
<dbReference type="AlphaFoldDB" id="A0A091ATJ0"/>
<dbReference type="EMBL" id="AVCI01000011">
    <property type="protein sequence ID" value="KFN42329.1"/>
    <property type="molecule type" value="Genomic_DNA"/>
</dbReference>
<gene>
    <name evidence="1" type="ORF">N789_14150</name>
</gene>